<name>A0A552LC82_9CHRO</name>
<proteinExistence type="predicted"/>
<organism evidence="1 2">
    <name type="scientific">Microcystis wesenbergii Mw_MB_S_20031200_S109D</name>
    <dbReference type="NCBI Taxonomy" id="2486241"/>
    <lineage>
        <taxon>Bacteria</taxon>
        <taxon>Bacillati</taxon>
        <taxon>Cyanobacteriota</taxon>
        <taxon>Cyanophyceae</taxon>
        <taxon>Oscillatoriophycideae</taxon>
        <taxon>Chroococcales</taxon>
        <taxon>Microcystaceae</taxon>
        <taxon>Microcystis</taxon>
    </lineage>
</organism>
<evidence type="ECO:0000313" key="1">
    <source>
        <dbReference type="EMBL" id="TRV17824.1"/>
    </source>
</evidence>
<dbReference type="GO" id="GO:0032259">
    <property type="term" value="P:methylation"/>
    <property type="evidence" value="ECO:0007669"/>
    <property type="project" value="UniProtKB-KW"/>
</dbReference>
<keyword evidence="1" id="KW-0808">Transferase</keyword>
<evidence type="ECO:0000313" key="2">
    <source>
        <dbReference type="Proteomes" id="UP000318616"/>
    </source>
</evidence>
<comment type="caution">
    <text evidence="1">The sequence shown here is derived from an EMBL/GenBank/DDBJ whole genome shotgun (WGS) entry which is preliminary data.</text>
</comment>
<dbReference type="GO" id="GO:0008168">
    <property type="term" value="F:methyltransferase activity"/>
    <property type="evidence" value="ECO:0007669"/>
    <property type="project" value="UniProtKB-KW"/>
</dbReference>
<accession>A0A552LC82</accession>
<dbReference type="AlphaFoldDB" id="A0A552LC82"/>
<keyword evidence="1" id="KW-0489">Methyltransferase</keyword>
<sequence>MHGFTQAHPIFPRLTIDWECSENSLADNVHAAIEVLQTSLLTTDLTEKEKSAIADDLNLWHDDLRRVHLLTNDLAVNEFHLGCANDTEALTAFDGRDKREKALWVFHARDKLFRDVELHLAFQAKANGKYWKKHRIEPGLDLTNERAKLEAFSHEVAKLYEKSGGGKSAHIERSILASDGSIQLTIYVEGPLTALAHFTENKFNRVTTRIALETAIVYQPATGVIESVVKGGAKAHQAVLQLFGKHVVGRDITPAEIEKTRFKLNELREGLETFEDLSHLGVEKIRLRRAQFRPRSSTGISIRIEASPEQHQDDAIELARSTLQVRHSFETEYDLDGASVLVYLAAVGAHQPKRFSFDVYATGSSTIKNLSEKNQPIANAVLQSLNVIEAEEAVA</sequence>
<dbReference type="Proteomes" id="UP000318616">
    <property type="component" value="Unassembled WGS sequence"/>
</dbReference>
<reference evidence="1 2" key="1">
    <citation type="submission" date="2019-01" db="EMBL/GenBank/DDBJ databases">
        <title>Coherence of Microcystis species and biogeography revealed through population genomics.</title>
        <authorList>
            <person name="Perez-Carrascal O.M."/>
            <person name="Terrat Y."/>
            <person name="Giani A."/>
            <person name="Fortin N."/>
            <person name="Tromas N."/>
            <person name="Shapiro B.J."/>
        </authorList>
    </citation>
    <scope>NUCLEOTIDE SEQUENCE [LARGE SCALE GENOMIC DNA]</scope>
    <source>
        <strain evidence="1">Mw_MB_S_20031200_S109D</strain>
    </source>
</reference>
<gene>
    <name evidence="1" type="ORF">EWV88_21820</name>
</gene>
<protein>
    <submittedName>
        <fullName evidence="1">Glycine hydroxymethyltransferase</fullName>
    </submittedName>
</protein>
<dbReference type="EMBL" id="SFAP01000270">
    <property type="protein sequence ID" value="TRV17824.1"/>
    <property type="molecule type" value="Genomic_DNA"/>
</dbReference>